<dbReference type="InterPro" id="IPR000315">
    <property type="entry name" value="Znf_B-box"/>
</dbReference>
<dbReference type="InterPro" id="IPR008974">
    <property type="entry name" value="TRAF-like"/>
</dbReference>
<evidence type="ECO:0000313" key="9">
    <source>
        <dbReference type="Proteomes" id="UP000030746"/>
    </source>
</evidence>
<dbReference type="HOGENOM" id="CLU_639819_0_0_1"/>
<dbReference type="Gene3D" id="3.30.40.10">
    <property type="entry name" value="Zinc/RING finger domain, C3HC4 (zinc finger)"/>
    <property type="match status" value="1"/>
</dbReference>
<dbReference type="EMBL" id="KB202124">
    <property type="protein sequence ID" value="ESO92192.1"/>
    <property type="molecule type" value="Genomic_DNA"/>
</dbReference>
<dbReference type="RefSeq" id="XP_009057116.1">
    <property type="nucleotide sequence ID" value="XM_009058868.1"/>
</dbReference>
<dbReference type="Gene3D" id="2.60.210.10">
    <property type="entry name" value="Apoptosis, Tumor Necrosis Factor Receptor Associated Protein 2, Chain A"/>
    <property type="match status" value="1"/>
</dbReference>
<dbReference type="SMART" id="SM00184">
    <property type="entry name" value="RING"/>
    <property type="match status" value="1"/>
</dbReference>
<dbReference type="Proteomes" id="UP000030746">
    <property type="component" value="Unassembled WGS sequence"/>
</dbReference>
<dbReference type="PROSITE" id="PS50119">
    <property type="entry name" value="ZF_BBOX"/>
    <property type="match status" value="1"/>
</dbReference>
<dbReference type="PANTHER" id="PTHR25462:SF296">
    <property type="entry name" value="MEIOTIC P26, ISOFORM F"/>
    <property type="match status" value="1"/>
</dbReference>
<dbReference type="InterPro" id="IPR047153">
    <property type="entry name" value="TRIM45/56/19-like"/>
</dbReference>
<dbReference type="GeneID" id="20239152"/>
<keyword evidence="3" id="KW-0862">Zinc</keyword>
<keyword evidence="1" id="KW-0479">Metal-binding</keyword>
<evidence type="ECO:0000259" key="7">
    <source>
        <dbReference type="PROSITE" id="PS50119"/>
    </source>
</evidence>
<keyword evidence="2 4" id="KW-0863">Zinc-finger</keyword>
<keyword evidence="9" id="KW-1185">Reference proteome</keyword>
<evidence type="ECO:0000256" key="2">
    <source>
        <dbReference type="ARBA" id="ARBA00022771"/>
    </source>
</evidence>
<dbReference type="InterPro" id="IPR016024">
    <property type="entry name" value="ARM-type_fold"/>
</dbReference>
<proteinExistence type="predicted"/>
<dbReference type="SUPFAM" id="SSF57845">
    <property type="entry name" value="B-box zinc-binding domain"/>
    <property type="match status" value="1"/>
</dbReference>
<evidence type="ECO:0000259" key="6">
    <source>
        <dbReference type="PROSITE" id="PS50089"/>
    </source>
</evidence>
<reference evidence="8 9" key="1">
    <citation type="journal article" date="2013" name="Nature">
        <title>Insights into bilaterian evolution from three spiralian genomes.</title>
        <authorList>
            <person name="Simakov O."/>
            <person name="Marletaz F."/>
            <person name="Cho S.J."/>
            <person name="Edsinger-Gonzales E."/>
            <person name="Havlak P."/>
            <person name="Hellsten U."/>
            <person name="Kuo D.H."/>
            <person name="Larsson T."/>
            <person name="Lv J."/>
            <person name="Arendt D."/>
            <person name="Savage R."/>
            <person name="Osoegawa K."/>
            <person name="de Jong P."/>
            <person name="Grimwood J."/>
            <person name="Chapman J.A."/>
            <person name="Shapiro H."/>
            <person name="Aerts A."/>
            <person name="Otillar R.P."/>
            <person name="Terry A.Y."/>
            <person name="Boore J.L."/>
            <person name="Grigoriev I.V."/>
            <person name="Lindberg D.R."/>
            <person name="Seaver E.C."/>
            <person name="Weisblat D.A."/>
            <person name="Putnam N.H."/>
            <person name="Rokhsar D.S."/>
        </authorList>
    </citation>
    <scope>NUCLEOTIDE SEQUENCE [LARGE SCALE GENOMIC DNA]</scope>
</reference>
<evidence type="ECO:0000256" key="4">
    <source>
        <dbReference type="PROSITE-ProRule" id="PRU00024"/>
    </source>
</evidence>
<feature type="region of interest" description="Disordered" evidence="5">
    <location>
        <begin position="273"/>
        <end position="297"/>
    </location>
</feature>
<dbReference type="PROSITE" id="PS50089">
    <property type="entry name" value="ZF_RING_2"/>
    <property type="match status" value="1"/>
</dbReference>
<dbReference type="AlphaFoldDB" id="V4A635"/>
<dbReference type="KEGG" id="lgi:LOTGIDRAFT_162849"/>
<protein>
    <recommendedName>
        <fullName evidence="10">RING-type domain-containing protein</fullName>
    </recommendedName>
</protein>
<accession>V4A635</accession>
<dbReference type="InterPro" id="IPR001841">
    <property type="entry name" value="Znf_RING"/>
</dbReference>
<dbReference type="PROSITE" id="PS00518">
    <property type="entry name" value="ZF_RING_1"/>
    <property type="match status" value="1"/>
</dbReference>
<evidence type="ECO:0000256" key="5">
    <source>
        <dbReference type="SAM" id="MobiDB-lite"/>
    </source>
</evidence>
<dbReference type="OrthoDB" id="5351233at2759"/>
<dbReference type="InterPro" id="IPR027370">
    <property type="entry name" value="Znf-RING_euk"/>
</dbReference>
<dbReference type="SUPFAM" id="SSF57850">
    <property type="entry name" value="RING/U-box"/>
    <property type="match status" value="1"/>
</dbReference>
<evidence type="ECO:0000256" key="3">
    <source>
        <dbReference type="ARBA" id="ARBA00022833"/>
    </source>
</evidence>
<dbReference type="Gene3D" id="3.30.160.60">
    <property type="entry name" value="Classic Zinc Finger"/>
    <property type="match status" value="1"/>
</dbReference>
<dbReference type="InterPro" id="IPR013083">
    <property type="entry name" value="Znf_RING/FYVE/PHD"/>
</dbReference>
<feature type="domain" description="B box-type" evidence="7">
    <location>
        <begin position="85"/>
        <end position="126"/>
    </location>
</feature>
<dbReference type="Pfam" id="PF13445">
    <property type="entry name" value="zf-RING_UBOX"/>
    <property type="match status" value="1"/>
</dbReference>
<dbReference type="OMA" id="CANDLYD"/>
<name>V4A635_LOTGI</name>
<dbReference type="Pfam" id="PF00643">
    <property type="entry name" value="zf-B_box"/>
    <property type="match status" value="1"/>
</dbReference>
<gene>
    <name evidence="8" type="ORF">LOTGIDRAFT_162849</name>
</gene>
<dbReference type="SUPFAM" id="SSF49599">
    <property type="entry name" value="TRAF domain-like"/>
    <property type="match status" value="1"/>
</dbReference>
<evidence type="ECO:0008006" key="10">
    <source>
        <dbReference type="Google" id="ProtNLM"/>
    </source>
</evidence>
<feature type="domain" description="RING-type" evidence="6">
    <location>
        <begin position="12"/>
        <end position="50"/>
    </location>
</feature>
<dbReference type="SUPFAM" id="SSF48371">
    <property type="entry name" value="ARM repeat"/>
    <property type="match status" value="1"/>
</dbReference>
<evidence type="ECO:0000313" key="8">
    <source>
        <dbReference type="EMBL" id="ESO92192.1"/>
    </source>
</evidence>
<dbReference type="GO" id="GO:0008270">
    <property type="term" value="F:zinc ion binding"/>
    <property type="evidence" value="ECO:0007669"/>
    <property type="project" value="UniProtKB-KW"/>
</dbReference>
<evidence type="ECO:0000256" key="1">
    <source>
        <dbReference type="ARBA" id="ARBA00022723"/>
    </source>
</evidence>
<dbReference type="PANTHER" id="PTHR25462">
    <property type="entry name" value="BONUS, ISOFORM C-RELATED"/>
    <property type="match status" value="1"/>
</dbReference>
<dbReference type="InterPro" id="IPR017907">
    <property type="entry name" value="Znf_RING_CS"/>
</dbReference>
<organism evidence="8 9">
    <name type="scientific">Lottia gigantea</name>
    <name type="common">Giant owl limpet</name>
    <dbReference type="NCBI Taxonomy" id="225164"/>
    <lineage>
        <taxon>Eukaryota</taxon>
        <taxon>Metazoa</taxon>
        <taxon>Spiralia</taxon>
        <taxon>Lophotrochozoa</taxon>
        <taxon>Mollusca</taxon>
        <taxon>Gastropoda</taxon>
        <taxon>Patellogastropoda</taxon>
        <taxon>Lottioidea</taxon>
        <taxon>Lottiidae</taxon>
        <taxon>Lottia</taxon>
    </lineage>
</organism>
<sequence length="450" mass="52337">MATSLVSIIPECSICLKTPKILPCGHTFCLGCLEILISDKTNTFPCPICQQDVKIPEGGAKMFTTNFILQTSKHTTQVKKQPPSTTQPRCPNHNQREVDYYCNDCNIGLCSKCIFKQHKYHETLDSKCDETRSKAIENLERSQNIIQNRIKNLEKTRCTLLESFEQLKTLCENSCTRVTAKTEQIVSDVRQRCEQIIKDIGKNLKENKSKVEDREMEIVCEINRLERNSELNISPSSKSTLNILQTLPRLVEIEKQSRKENNMCLQYLQWGDDDDDEEADYSDEDDDDEDDDEEDEKSEFILKQLGSVISKPFYIPGSYQFLYDLTDVENSGGIYYHTDKFRNNKVVWSCGARRHSDGLFIYIKLLPDDSHKVDYCIIDYQISVLNFDDDSKTKTKTIMYKRLKRGSGWSWFWRVLPWSKFDDKNNGYINSNGQFLVRFYITQISEISWK</sequence>
<dbReference type="CTD" id="20239152"/>